<keyword evidence="1" id="KW-0175">Coiled coil</keyword>
<dbReference type="Proteomes" id="UP000271974">
    <property type="component" value="Unassembled WGS sequence"/>
</dbReference>
<feature type="region of interest" description="Disordered" evidence="2">
    <location>
        <begin position="135"/>
        <end position="184"/>
    </location>
</feature>
<feature type="compositionally biased region" description="Basic residues" evidence="2">
    <location>
        <begin position="257"/>
        <end position="266"/>
    </location>
</feature>
<evidence type="ECO:0008006" key="5">
    <source>
        <dbReference type="Google" id="ProtNLM"/>
    </source>
</evidence>
<organism evidence="3 4">
    <name type="scientific">Elysia chlorotica</name>
    <name type="common">Eastern emerald elysia</name>
    <name type="synonym">Sea slug</name>
    <dbReference type="NCBI Taxonomy" id="188477"/>
    <lineage>
        <taxon>Eukaryota</taxon>
        <taxon>Metazoa</taxon>
        <taxon>Spiralia</taxon>
        <taxon>Lophotrochozoa</taxon>
        <taxon>Mollusca</taxon>
        <taxon>Gastropoda</taxon>
        <taxon>Heterobranchia</taxon>
        <taxon>Euthyneura</taxon>
        <taxon>Panpulmonata</taxon>
        <taxon>Sacoglossa</taxon>
        <taxon>Placobranchoidea</taxon>
        <taxon>Plakobranchidae</taxon>
        <taxon>Elysia</taxon>
    </lineage>
</organism>
<feature type="coiled-coil region" evidence="1">
    <location>
        <begin position="309"/>
        <end position="346"/>
    </location>
</feature>
<dbReference type="AlphaFoldDB" id="A0A3S1B535"/>
<feature type="compositionally biased region" description="Acidic residues" evidence="2">
    <location>
        <begin position="221"/>
        <end position="239"/>
    </location>
</feature>
<evidence type="ECO:0000256" key="2">
    <source>
        <dbReference type="SAM" id="MobiDB-lite"/>
    </source>
</evidence>
<feature type="compositionally biased region" description="Basic and acidic residues" evidence="2">
    <location>
        <begin position="169"/>
        <end position="182"/>
    </location>
</feature>
<reference evidence="3 4" key="1">
    <citation type="submission" date="2019-01" db="EMBL/GenBank/DDBJ databases">
        <title>A draft genome assembly of the solar-powered sea slug Elysia chlorotica.</title>
        <authorList>
            <person name="Cai H."/>
            <person name="Li Q."/>
            <person name="Fang X."/>
            <person name="Li J."/>
            <person name="Curtis N.E."/>
            <person name="Altenburger A."/>
            <person name="Shibata T."/>
            <person name="Feng M."/>
            <person name="Maeda T."/>
            <person name="Schwartz J.A."/>
            <person name="Shigenobu S."/>
            <person name="Lundholm N."/>
            <person name="Nishiyama T."/>
            <person name="Yang H."/>
            <person name="Hasebe M."/>
            <person name="Li S."/>
            <person name="Pierce S.K."/>
            <person name="Wang J."/>
        </authorList>
    </citation>
    <scope>NUCLEOTIDE SEQUENCE [LARGE SCALE GENOMIC DNA]</scope>
    <source>
        <strain evidence="3">EC2010</strain>
        <tissue evidence="3">Whole organism of an adult</tissue>
    </source>
</reference>
<dbReference type="PANTHER" id="PTHR14817:SF2">
    <property type="entry name" value="COILED-COIL DOMAIN-CONTAINING PROTEIN 15"/>
    <property type="match status" value="1"/>
</dbReference>
<dbReference type="OrthoDB" id="10007210at2759"/>
<dbReference type="PANTHER" id="PTHR14817">
    <property type="entry name" value="COILED-COIL DOMAIN-CONTAINING PROTEIN 15"/>
    <property type="match status" value="1"/>
</dbReference>
<proteinExistence type="predicted"/>
<evidence type="ECO:0000313" key="4">
    <source>
        <dbReference type="Proteomes" id="UP000271974"/>
    </source>
</evidence>
<comment type="caution">
    <text evidence="3">The sequence shown here is derived from an EMBL/GenBank/DDBJ whole genome shotgun (WGS) entry which is preliminary data.</text>
</comment>
<dbReference type="STRING" id="188477.A0A3S1B535"/>
<evidence type="ECO:0000256" key="1">
    <source>
        <dbReference type="SAM" id="Coils"/>
    </source>
</evidence>
<evidence type="ECO:0000313" key="3">
    <source>
        <dbReference type="EMBL" id="RUS76260.1"/>
    </source>
</evidence>
<feature type="region of interest" description="Disordered" evidence="2">
    <location>
        <begin position="208"/>
        <end position="291"/>
    </location>
</feature>
<sequence>MKPIISTDIMGNRNVEVVPVGAWVEPADLEEQPDAIKAAQMEEERVRQLEAEKENRLRSFQREVKQRVWKANQLKRQQIIQEAELAFERERRVVRQSCLTGEMPRRDTCSYRQDLDMAIKQRLMAKYGEDMSTWGEESPVLQSHTDESHKAAGQARKQLVSKKVQSGKQSEKIPKEQKEGTLARDINAPTVTSIVDINVGDLQRKDAVQIGDGGSTKTAGEEDEEVEDVEGASDDEFEASGDAKESDAQGKSGPNTRHTRKKRPGSSKRPLSSHLEAILPNTETELSERLRRQQTAISRRVFMDREREAVRENIRRQQHKKKIASLKREKEEVRQQLETLARQQLASAASPGVVIEESLEEARIREDLEELCLSQEADRRRDEIRRLREMERYLDALRHRLMERVKRQGQQLPALCACAETIWDTHPETCANNCFFYRNHRAYARALQSLLVSVETM</sequence>
<dbReference type="InterPro" id="IPR037693">
    <property type="entry name" value="CCDC15"/>
</dbReference>
<gene>
    <name evidence="3" type="ORF">EGW08_015975</name>
</gene>
<accession>A0A3S1B535</accession>
<keyword evidence="4" id="KW-1185">Reference proteome</keyword>
<name>A0A3S1B535_ELYCH</name>
<protein>
    <recommendedName>
        <fullName evidence="5">Coiled-coil domain-containing protein 15</fullName>
    </recommendedName>
</protein>
<dbReference type="GO" id="GO:0005813">
    <property type="term" value="C:centrosome"/>
    <property type="evidence" value="ECO:0007669"/>
    <property type="project" value="TreeGrafter"/>
</dbReference>
<dbReference type="EMBL" id="RQTK01000677">
    <property type="protein sequence ID" value="RUS76260.1"/>
    <property type="molecule type" value="Genomic_DNA"/>
</dbReference>